<keyword evidence="2" id="KW-1185">Reference proteome</keyword>
<gene>
    <name evidence="1" type="ORF">M7I_0246</name>
</gene>
<reference evidence="1 2" key="1">
    <citation type="journal article" date="2012" name="Eukaryot. Cell">
        <title>Genome sequence of the fungus Glarea lozoyensis: the first genome sequence of a species from the Helotiaceae family.</title>
        <authorList>
            <person name="Youssar L."/>
            <person name="Gruening B.A."/>
            <person name="Erxleben A."/>
            <person name="Guenther S."/>
            <person name="Huettel W."/>
        </authorList>
    </citation>
    <scope>NUCLEOTIDE SEQUENCE [LARGE SCALE GENOMIC DNA]</scope>
    <source>
        <strain evidence="2">ATCC 74030 / MF5533</strain>
    </source>
</reference>
<evidence type="ECO:0000313" key="2">
    <source>
        <dbReference type="Proteomes" id="UP000005446"/>
    </source>
</evidence>
<dbReference type="EMBL" id="AGUE01000006">
    <property type="protein sequence ID" value="EHL03605.1"/>
    <property type="molecule type" value="Genomic_DNA"/>
</dbReference>
<sequence length="205" mass="22862">MLIQHTYTHACGHTGTGPILTYAMESPFSTPPPGSQQTVKGVLVPLLFLCPFCLPNTTHNTPPGSGILCIFAHPYWIPVKTIALHDLRPMDWAPSLEYNAMYGRWEVRHMAWIPMPEGYVTISEEEGDGGDEQVIGGREELGRFGYVQRGLIRTRTEVRSAWKERGGVEEMMSRGVGSGSRMAGLIKDGELEVGWRGRRFILAYI</sequence>
<dbReference type="Proteomes" id="UP000005446">
    <property type="component" value="Unassembled WGS sequence"/>
</dbReference>
<protein>
    <submittedName>
        <fullName evidence="1">Uncharacterized protein</fullName>
    </submittedName>
</protein>
<comment type="caution">
    <text evidence="1">The sequence shown here is derived from an EMBL/GenBank/DDBJ whole genome shotgun (WGS) entry which is preliminary data.</text>
</comment>
<dbReference type="HOGENOM" id="CLU_1349048_0_0_1"/>
<dbReference type="AlphaFoldDB" id="H0ECV1"/>
<accession>H0ECV1</accession>
<name>H0ECV1_GLAL7</name>
<dbReference type="InParanoid" id="H0ECV1"/>
<dbReference type="OrthoDB" id="3461530at2759"/>
<organism evidence="1 2">
    <name type="scientific">Glarea lozoyensis (strain ATCC 74030 / MF5533)</name>
    <dbReference type="NCBI Taxonomy" id="1104152"/>
    <lineage>
        <taxon>Eukaryota</taxon>
        <taxon>Fungi</taxon>
        <taxon>Dikarya</taxon>
        <taxon>Ascomycota</taxon>
        <taxon>Pezizomycotina</taxon>
        <taxon>Leotiomycetes</taxon>
        <taxon>Helotiales</taxon>
        <taxon>Helotiaceae</taxon>
        <taxon>Glarea</taxon>
    </lineage>
</organism>
<evidence type="ECO:0000313" key="1">
    <source>
        <dbReference type="EMBL" id="EHL03605.1"/>
    </source>
</evidence>
<proteinExistence type="predicted"/>